<feature type="region of interest" description="Disordered" evidence="1">
    <location>
        <begin position="1"/>
        <end position="154"/>
    </location>
</feature>
<evidence type="ECO:0000313" key="2">
    <source>
        <dbReference type="EMBL" id="CAH0033927.1"/>
    </source>
</evidence>
<dbReference type="AlphaFoldDB" id="A0A9N9VWC9"/>
<feature type="compositionally biased region" description="Basic residues" evidence="1">
    <location>
        <begin position="59"/>
        <end position="68"/>
    </location>
</feature>
<gene>
    <name evidence="2" type="ORF">CRHIZ90672A_00006819</name>
</gene>
<sequence>MMMRSEEVGDAVNPCLTGKKRYPTKGVKKTPGKAGFKAGKKTPAKAGSKKVGSKDVKKTPGKTGKKTPSKAGKSGKESAGKAGAKNTPKDKPGKKTASNKATDSTKAAGNKKPLDSKKAAGQSKKEPASDGLSCPIGSRRLGKRGCGPAIEADASLGTGDNDVLVYNQVIMASGF</sequence>
<keyword evidence="3" id="KW-1185">Reference proteome</keyword>
<protein>
    <submittedName>
        <fullName evidence="2">Uncharacterized protein</fullName>
    </submittedName>
</protein>
<evidence type="ECO:0000313" key="3">
    <source>
        <dbReference type="Proteomes" id="UP000696573"/>
    </source>
</evidence>
<feature type="compositionally biased region" description="Basic residues" evidence="1">
    <location>
        <begin position="18"/>
        <end position="31"/>
    </location>
</feature>
<name>A0A9N9VWC9_9HYPO</name>
<evidence type="ECO:0000256" key="1">
    <source>
        <dbReference type="SAM" id="MobiDB-lite"/>
    </source>
</evidence>
<proteinExistence type="predicted"/>
<reference evidence="2" key="1">
    <citation type="submission" date="2021-10" db="EMBL/GenBank/DDBJ databases">
        <authorList>
            <person name="Piombo E."/>
        </authorList>
    </citation>
    <scope>NUCLEOTIDE SEQUENCE</scope>
</reference>
<dbReference type="EMBL" id="CABFNQ020000748">
    <property type="protein sequence ID" value="CAH0033927.1"/>
    <property type="molecule type" value="Genomic_DNA"/>
</dbReference>
<organism evidence="2 3">
    <name type="scientific">Clonostachys rhizophaga</name>
    <dbReference type="NCBI Taxonomy" id="160324"/>
    <lineage>
        <taxon>Eukaryota</taxon>
        <taxon>Fungi</taxon>
        <taxon>Dikarya</taxon>
        <taxon>Ascomycota</taxon>
        <taxon>Pezizomycotina</taxon>
        <taxon>Sordariomycetes</taxon>
        <taxon>Hypocreomycetidae</taxon>
        <taxon>Hypocreales</taxon>
        <taxon>Bionectriaceae</taxon>
        <taxon>Clonostachys</taxon>
    </lineage>
</organism>
<accession>A0A9N9VWC9</accession>
<comment type="caution">
    <text evidence="2">The sequence shown here is derived from an EMBL/GenBank/DDBJ whole genome shotgun (WGS) entry which is preliminary data.</text>
</comment>
<feature type="compositionally biased region" description="Polar residues" evidence="1">
    <location>
        <begin position="96"/>
        <end position="107"/>
    </location>
</feature>
<dbReference type="Proteomes" id="UP000696573">
    <property type="component" value="Unassembled WGS sequence"/>
</dbReference>
<feature type="compositionally biased region" description="Basic and acidic residues" evidence="1">
    <location>
        <begin position="112"/>
        <end position="128"/>
    </location>
</feature>